<gene>
    <name evidence="2" type="ORF">V5E97_09970</name>
</gene>
<accession>A0AAU7CUE5</accession>
<evidence type="ECO:0008006" key="3">
    <source>
        <dbReference type="Google" id="ProtNLM"/>
    </source>
</evidence>
<feature type="transmembrane region" description="Helical" evidence="1">
    <location>
        <begin position="102"/>
        <end position="123"/>
    </location>
</feature>
<feature type="transmembrane region" description="Helical" evidence="1">
    <location>
        <begin position="135"/>
        <end position="156"/>
    </location>
</feature>
<reference evidence="2" key="1">
    <citation type="submission" date="2024-05" db="EMBL/GenBank/DDBJ databases">
        <title>Planctomycetes of the genus Singulisphaera possess chitinolytic capabilities.</title>
        <authorList>
            <person name="Ivanova A."/>
        </authorList>
    </citation>
    <scope>NUCLEOTIDE SEQUENCE</scope>
    <source>
        <strain evidence="2">Ch08T</strain>
    </source>
</reference>
<dbReference type="EMBL" id="CP155447">
    <property type="protein sequence ID" value="XBH08311.1"/>
    <property type="molecule type" value="Genomic_DNA"/>
</dbReference>
<feature type="transmembrane region" description="Helical" evidence="1">
    <location>
        <begin position="176"/>
        <end position="196"/>
    </location>
</feature>
<dbReference type="RefSeq" id="WP_406701144.1">
    <property type="nucleotide sequence ID" value="NZ_CP155447.1"/>
</dbReference>
<organism evidence="2">
    <name type="scientific">Singulisphaera sp. Ch08</name>
    <dbReference type="NCBI Taxonomy" id="3120278"/>
    <lineage>
        <taxon>Bacteria</taxon>
        <taxon>Pseudomonadati</taxon>
        <taxon>Planctomycetota</taxon>
        <taxon>Planctomycetia</taxon>
        <taxon>Isosphaerales</taxon>
        <taxon>Isosphaeraceae</taxon>
        <taxon>Singulisphaera</taxon>
    </lineage>
</organism>
<feature type="transmembrane region" description="Helical" evidence="1">
    <location>
        <begin position="208"/>
        <end position="241"/>
    </location>
</feature>
<dbReference type="AlphaFoldDB" id="A0AAU7CUE5"/>
<feature type="transmembrane region" description="Helical" evidence="1">
    <location>
        <begin position="21"/>
        <end position="43"/>
    </location>
</feature>
<protein>
    <recommendedName>
        <fullName evidence="3">Yip1 domain-containing protein</fullName>
    </recommendedName>
</protein>
<keyword evidence="1" id="KW-0812">Transmembrane</keyword>
<sequence length="244" mass="25668">MVEAVSMGSPNRAGAATDGPRFGLTLMLWGALVLGLNGVIWLAGFRTGALAEGVEQGAARVESRGIGEVSDDLIRRAIQTQHDTLSFWTTLAWLGDFLVEPLALAARALAAATLFASVAALVGRPVRYELALNECAIAQGIWVLGLAVQVALMVALRRGDIETSPTLLLPQGVYPAAAWLALRQLDLFVVLGWSVLAHGAWRRGQVNLTAAGMICIVLWLVEAVIRVAFGLAIGAGARLVIAPG</sequence>
<keyword evidence="1" id="KW-0472">Membrane</keyword>
<evidence type="ECO:0000256" key="1">
    <source>
        <dbReference type="SAM" id="Phobius"/>
    </source>
</evidence>
<evidence type="ECO:0000313" key="2">
    <source>
        <dbReference type="EMBL" id="XBH08311.1"/>
    </source>
</evidence>
<proteinExistence type="predicted"/>
<name>A0AAU7CUE5_9BACT</name>
<keyword evidence="1" id="KW-1133">Transmembrane helix</keyword>